<dbReference type="SUPFAM" id="SSF49785">
    <property type="entry name" value="Galactose-binding domain-like"/>
    <property type="match status" value="1"/>
</dbReference>
<dbReference type="InterPro" id="IPR006104">
    <property type="entry name" value="Glyco_hydro_2_N"/>
</dbReference>
<dbReference type="AlphaFoldDB" id="A0AAN4W139"/>
<evidence type="ECO:0000256" key="4">
    <source>
        <dbReference type="SAM" id="SignalP"/>
    </source>
</evidence>
<dbReference type="EMBL" id="BQKE01000002">
    <property type="protein sequence ID" value="GJM62959.1"/>
    <property type="molecule type" value="Genomic_DNA"/>
</dbReference>
<dbReference type="InterPro" id="IPR051913">
    <property type="entry name" value="GH2_Domain-Containing"/>
</dbReference>
<name>A0AAN4W139_9BACT</name>
<protein>
    <submittedName>
        <fullName evidence="9">Beta-galactosidase</fullName>
    </submittedName>
</protein>
<evidence type="ECO:0000313" key="9">
    <source>
        <dbReference type="EMBL" id="GJM62959.1"/>
    </source>
</evidence>
<dbReference type="RefSeq" id="WP_338238181.1">
    <property type="nucleotide sequence ID" value="NZ_BQKE01000002.1"/>
</dbReference>
<evidence type="ECO:0000256" key="3">
    <source>
        <dbReference type="ARBA" id="ARBA00023295"/>
    </source>
</evidence>
<evidence type="ECO:0000259" key="5">
    <source>
        <dbReference type="Pfam" id="PF00703"/>
    </source>
</evidence>
<comment type="similarity">
    <text evidence="1">Belongs to the glycosyl hydrolase 2 family.</text>
</comment>
<dbReference type="Pfam" id="PF00703">
    <property type="entry name" value="Glyco_hydro_2"/>
    <property type="match status" value="1"/>
</dbReference>
<dbReference type="InterPro" id="IPR008979">
    <property type="entry name" value="Galactose-bd-like_sf"/>
</dbReference>
<evidence type="ECO:0000256" key="1">
    <source>
        <dbReference type="ARBA" id="ARBA00007401"/>
    </source>
</evidence>
<dbReference type="Pfam" id="PF02837">
    <property type="entry name" value="Glyco_hydro_2_N"/>
    <property type="match status" value="1"/>
</dbReference>
<keyword evidence="3" id="KW-0326">Glycosidase</keyword>
<proteinExistence type="inferred from homology"/>
<sequence length="951" mass="107555">MKQKLLYWLCLFLYSAVSFAQLPEGYPDTHRTKENINLGWKFSKMEQGQQPVAIDFDDTQWEAVSLPHNPDPMSLLLDSATEVWTQEIFIRDLSWYRKQMKIDLASDEKAFLVFEGVHNATELWVNGKKVGRYAVNGYIPHHFDITDFINAGAVNTIAVLADNTFNPAIAPDPDQSDYLKWGGIYRDVYLVKTHQLHVNFNWEDFEAGVHITTPTVKKNNGTVSIKTTVVNEADRPANCRIETKIINAEGLVIQKLQADQTIGKGLSHTFRQSTAITEDYHLWSPDHPYLYRVISTIYSGDQPVDFVENRFGFRSLELVDGQGFLLNGEPFFMIGVNRHQSFPHIGDAVPNSMHYEAALRYKEAGINTIRLSHYPQDDSFIEACDELGILLYEEPSTWLLWRQGDWMNTLEQSLRVMVRHHRNHPSIVIWGAGINHRGPVPQLNSAAKEEDPFRLTASASSPWCGIVNAGVTDIYATMDYRKTDWPERDFCMVMEHGYSHNGLAEQHHISRYKKRKNNIGALLWVGADYNRLQPKTDPENLITYYGLMTGYRVPRPAYFWYQSENVAQAFVHIADASVYKNQKVHVYSNAPKVAFYADGELVAIQSADNDPLRNNNEHPSFTFRYMWTDQQLTAKALIRETVVAEHSRHKEGAPYAIKLMVDYPQIPLIAGGSDLKMIRAVIVDKNGETVTASTDKVHFEVKGAGEIVYADKEYVDQMQVQHGVATIYLKGTGEAGEIELKATAGKLKAGKLKLQSTAFVSDELAGATPVYDFPNHKIDLQTAGQLEQFGWEIVEGEEGTPLSFERAGATFQFSADQPVKWRKGTYAIKGDLPFMACDGFYTEEGTVNLKIEGLAAGTYVLKTYHHSFQNLAKLYPFNIKVEQQDANGAFVFESDDEAVGVQDSKNTGERKPASVSCYIESDDQNPISISYKINKENAHTWINGLEFKRIK</sequence>
<feature type="domain" description="Glycoside hydrolase family 2 catalytic" evidence="6">
    <location>
        <begin position="320"/>
        <end position="486"/>
    </location>
</feature>
<dbReference type="InterPro" id="IPR006102">
    <property type="entry name" value="Ig-like_GH2"/>
</dbReference>
<keyword evidence="10" id="KW-1185">Reference proteome</keyword>
<feature type="domain" description="Glycoside hydrolase family 2 immunoglobulin-like beta-sandwich" evidence="5">
    <location>
        <begin position="209"/>
        <end position="314"/>
    </location>
</feature>
<dbReference type="InterPro" id="IPR006101">
    <property type="entry name" value="Glyco_hydro_2"/>
</dbReference>
<reference evidence="9 10" key="1">
    <citation type="submission" date="2021-12" db="EMBL/GenBank/DDBJ databases">
        <title>Genome sequencing of bacteria with rrn-lacking chromosome and rrn-plasmid.</title>
        <authorList>
            <person name="Anda M."/>
            <person name="Iwasaki W."/>
        </authorList>
    </citation>
    <scope>NUCLEOTIDE SEQUENCE [LARGE SCALE GENOMIC DNA]</scope>
    <source>
        <strain evidence="9 10">NBRC 15940</strain>
    </source>
</reference>
<dbReference type="PANTHER" id="PTHR42732">
    <property type="entry name" value="BETA-GALACTOSIDASE"/>
    <property type="match status" value="1"/>
</dbReference>
<dbReference type="InterPro" id="IPR017853">
    <property type="entry name" value="GH"/>
</dbReference>
<dbReference type="InterPro" id="IPR040605">
    <property type="entry name" value="Glyco_hydro2_dom5"/>
</dbReference>
<accession>A0AAN4W139</accession>
<dbReference type="PANTHER" id="PTHR42732:SF1">
    <property type="entry name" value="BETA-MANNOSIDASE"/>
    <property type="match status" value="1"/>
</dbReference>
<dbReference type="PRINTS" id="PR00132">
    <property type="entry name" value="GLHYDRLASE2"/>
</dbReference>
<feature type="chain" id="PRO_5042866983" evidence="4">
    <location>
        <begin position="21"/>
        <end position="951"/>
    </location>
</feature>
<dbReference type="Gene3D" id="2.60.40.10">
    <property type="entry name" value="Immunoglobulins"/>
    <property type="match status" value="3"/>
</dbReference>
<feature type="domain" description="Glycosyl hydrolases family 2 sugar binding" evidence="7">
    <location>
        <begin position="94"/>
        <end position="193"/>
    </location>
</feature>
<evidence type="ECO:0000259" key="6">
    <source>
        <dbReference type="Pfam" id="PF02836"/>
    </source>
</evidence>
<evidence type="ECO:0000259" key="7">
    <source>
        <dbReference type="Pfam" id="PF02837"/>
    </source>
</evidence>
<dbReference type="Gene3D" id="3.20.20.80">
    <property type="entry name" value="Glycosidases"/>
    <property type="match status" value="1"/>
</dbReference>
<feature type="signal peptide" evidence="4">
    <location>
        <begin position="1"/>
        <end position="20"/>
    </location>
</feature>
<evidence type="ECO:0000259" key="8">
    <source>
        <dbReference type="Pfam" id="PF18565"/>
    </source>
</evidence>
<evidence type="ECO:0000256" key="2">
    <source>
        <dbReference type="ARBA" id="ARBA00022801"/>
    </source>
</evidence>
<dbReference type="GO" id="GO:0004553">
    <property type="term" value="F:hydrolase activity, hydrolyzing O-glycosyl compounds"/>
    <property type="evidence" value="ECO:0007669"/>
    <property type="project" value="InterPro"/>
</dbReference>
<keyword evidence="2" id="KW-0378">Hydrolase</keyword>
<feature type="domain" description="Glycoside hydrolase family 2" evidence="8">
    <location>
        <begin position="668"/>
        <end position="752"/>
    </location>
</feature>
<dbReference type="InterPro" id="IPR036156">
    <property type="entry name" value="Beta-gal/glucu_dom_sf"/>
</dbReference>
<keyword evidence="4" id="KW-0732">Signal</keyword>
<dbReference type="InterPro" id="IPR013783">
    <property type="entry name" value="Ig-like_fold"/>
</dbReference>
<dbReference type="InterPro" id="IPR006103">
    <property type="entry name" value="Glyco_hydro_2_cat"/>
</dbReference>
<organism evidence="9 10">
    <name type="scientific">Persicobacter diffluens</name>
    <dbReference type="NCBI Taxonomy" id="981"/>
    <lineage>
        <taxon>Bacteria</taxon>
        <taxon>Pseudomonadati</taxon>
        <taxon>Bacteroidota</taxon>
        <taxon>Cytophagia</taxon>
        <taxon>Cytophagales</taxon>
        <taxon>Persicobacteraceae</taxon>
        <taxon>Persicobacter</taxon>
    </lineage>
</organism>
<dbReference type="GO" id="GO:0005975">
    <property type="term" value="P:carbohydrate metabolic process"/>
    <property type="evidence" value="ECO:0007669"/>
    <property type="project" value="InterPro"/>
</dbReference>
<comment type="caution">
    <text evidence="9">The sequence shown here is derived from an EMBL/GenBank/DDBJ whole genome shotgun (WGS) entry which is preliminary data.</text>
</comment>
<dbReference type="SUPFAM" id="SSF51445">
    <property type="entry name" value="(Trans)glycosidases"/>
    <property type="match status" value="1"/>
</dbReference>
<dbReference type="Pfam" id="PF02836">
    <property type="entry name" value="Glyco_hydro_2_C"/>
    <property type="match status" value="1"/>
</dbReference>
<dbReference type="Pfam" id="PF18565">
    <property type="entry name" value="Glyco_hydro2_C5"/>
    <property type="match status" value="1"/>
</dbReference>
<dbReference type="Proteomes" id="UP001310022">
    <property type="component" value="Unassembled WGS sequence"/>
</dbReference>
<evidence type="ECO:0000313" key="10">
    <source>
        <dbReference type="Proteomes" id="UP001310022"/>
    </source>
</evidence>
<gene>
    <name evidence="9" type="ORF">PEDI_35110</name>
</gene>
<dbReference type="SUPFAM" id="SSF49303">
    <property type="entry name" value="beta-Galactosidase/glucuronidase domain"/>
    <property type="match status" value="1"/>
</dbReference>
<dbReference type="Gene3D" id="2.60.120.260">
    <property type="entry name" value="Galactose-binding domain-like"/>
    <property type="match status" value="1"/>
</dbReference>